<dbReference type="EMBL" id="GBXM01078927">
    <property type="protein sequence ID" value="JAH29650.1"/>
    <property type="molecule type" value="Transcribed_RNA"/>
</dbReference>
<reference evidence="2" key="1">
    <citation type="submission" date="2014-11" db="EMBL/GenBank/DDBJ databases">
        <authorList>
            <person name="Amaro Gonzalez C."/>
        </authorList>
    </citation>
    <scope>NUCLEOTIDE SEQUENCE</scope>
</reference>
<keyword evidence="1" id="KW-0812">Transmembrane</keyword>
<evidence type="ECO:0000256" key="1">
    <source>
        <dbReference type="SAM" id="Phobius"/>
    </source>
</evidence>
<protein>
    <submittedName>
        <fullName evidence="2">Uncharacterized protein</fullName>
    </submittedName>
</protein>
<sequence>MLFYFKFTCFFIIISFYFNFFCPTNVKHIELHLCMKRATKKLSFYY</sequence>
<keyword evidence="1" id="KW-1133">Transmembrane helix</keyword>
<feature type="transmembrane region" description="Helical" evidence="1">
    <location>
        <begin position="7"/>
        <end position="26"/>
    </location>
</feature>
<reference evidence="2" key="2">
    <citation type="journal article" date="2015" name="Fish Shellfish Immunol.">
        <title>Early steps in the European eel (Anguilla anguilla)-Vibrio vulnificus interaction in the gills: Role of the RtxA13 toxin.</title>
        <authorList>
            <person name="Callol A."/>
            <person name="Pajuelo D."/>
            <person name="Ebbesson L."/>
            <person name="Teles M."/>
            <person name="MacKenzie S."/>
            <person name="Amaro C."/>
        </authorList>
    </citation>
    <scope>NUCLEOTIDE SEQUENCE</scope>
</reference>
<accession>A0A0E9RMG3</accession>
<organism evidence="2">
    <name type="scientific">Anguilla anguilla</name>
    <name type="common">European freshwater eel</name>
    <name type="synonym">Muraena anguilla</name>
    <dbReference type="NCBI Taxonomy" id="7936"/>
    <lineage>
        <taxon>Eukaryota</taxon>
        <taxon>Metazoa</taxon>
        <taxon>Chordata</taxon>
        <taxon>Craniata</taxon>
        <taxon>Vertebrata</taxon>
        <taxon>Euteleostomi</taxon>
        <taxon>Actinopterygii</taxon>
        <taxon>Neopterygii</taxon>
        <taxon>Teleostei</taxon>
        <taxon>Anguilliformes</taxon>
        <taxon>Anguillidae</taxon>
        <taxon>Anguilla</taxon>
    </lineage>
</organism>
<proteinExistence type="predicted"/>
<evidence type="ECO:0000313" key="2">
    <source>
        <dbReference type="EMBL" id="JAH29650.1"/>
    </source>
</evidence>
<name>A0A0E9RMG3_ANGAN</name>
<keyword evidence="1" id="KW-0472">Membrane</keyword>
<dbReference type="AlphaFoldDB" id="A0A0E9RMG3"/>